<dbReference type="AlphaFoldDB" id="A0A3F2YYW1"/>
<keyword evidence="7" id="KW-0325">Glycoprotein</keyword>
<keyword evidence="4" id="KW-1133">Transmembrane helix</keyword>
<evidence type="ECO:0000256" key="5">
    <source>
        <dbReference type="ARBA" id="ARBA00023136"/>
    </source>
</evidence>
<dbReference type="EMBL" id="AAAB01008807">
    <property type="status" value="NOT_ANNOTATED_CDS"/>
    <property type="molecule type" value="Genomic_DNA"/>
</dbReference>
<dbReference type="VEuPathDB" id="VectorBase:AGAMI1_009474"/>
<protein>
    <submittedName>
        <fullName evidence="8">Uncharacterized protein</fullName>
    </submittedName>
</protein>
<evidence type="ECO:0000256" key="6">
    <source>
        <dbReference type="ARBA" id="ARBA00023170"/>
    </source>
</evidence>
<dbReference type="VEuPathDB" id="VectorBase:AGAP029229"/>
<evidence type="ECO:0000313" key="8">
    <source>
        <dbReference type="EnsemblMetazoa" id="AGAP029229-PA"/>
    </source>
</evidence>
<dbReference type="PANTHER" id="PTHR42643">
    <property type="entry name" value="IONOTROPIC RECEPTOR 20A-RELATED"/>
    <property type="match status" value="1"/>
</dbReference>
<dbReference type="FunCoup" id="A0A3F2YYW1">
    <property type="interactions" value="56"/>
</dbReference>
<accession>A0A3F2YYW1</accession>
<evidence type="ECO:0000256" key="1">
    <source>
        <dbReference type="ARBA" id="ARBA00004651"/>
    </source>
</evidence>
<dbReference type="EnsemblMetazoa" id="AGAP029229-RA">
    <property type="protein sequence ID" value="AGAP029229-PA"/>
    <property type="gene ID" value="AGAP029229"/>
</dbReference>
<keyword evidence="6" id="KW-0675">Receptor</keyword>
<evidence type="ECO:0000256" key="2">
    <source>
        <dbReference type="ARBA" id="ARBA00022475"/>
    </source>
</evidence>
<organism evidence="8 9">
    <name type="scientific">Anopheles gambiae</name>
    <name type="common">African malaria mosquito</name>
    <dbReference type="NCBI Taxonomy" id="7165"/>
    <lineage>
        <taxon>Eukaryota</taxon>
        <taxon>Metazoa</taxon>
        <taxon>Ecdysozoa</taxon>
        <taxon>Arthropoda</taxon>
        <taxon>Hexapoda</taxon>
        <taxon>Insecta</taxon>
        <taxon>Pterygota</taxon>
        <taxon>Neoptera</taxon>
        <taxon>Endopterygota</taxon>
        <taxon>Diptera</taxon>
        <taxon>Nematocera</taxon>
        <taxon>Culicoidea</taxon>
        <taxon>Culicidae</taxon>
        <taxon>Anophelinae</taxon>
        <taxon>Anopheles</taxon>
    </lineage>
</organism>
<keyword evidence="2" id="KW-1003">Cell membrane</keyword>
<keyword evidence="9" id="KW-1185">Reference proteome</keyword>
<dbReference type="PANTHER" id="PTHR42643:SF39">
    <property type="entry name" value="IONOTROPIC RECEPTOR 56A-RELATED"/>
    <property type="match status" value="1"/>
</dbReference>
<dbReference type="GO" id="GO:0005886">
    <property type="term" value="C:plasma membrane"/>
    <property type="evidence" value="ECO:0007669"/>
    <property type="project" value="UniProtKB-SubCell"/>
</dbReference>
<sequence length="589" mass="68648">MKLIHNKPVAVYFQSLLVLNVLFGVTQSSLLEMVHAVAAYDNSTDTTGTSFCIFTTTNSSLDKISPLLLPSLLQQYPTTFVTMNSYVDMEIRKLATMVLLDLTAYHYEFPFKFIQQRLNHHPCYKKSAKFVILMGGASFDRKELALDYLQSYAILNFVLVPVTNSSKFVTVYTWNQYTGQEHYFRSTDRPVHRFFPDKLRNLNGYQFMMYGVTNYPYIMFGPDGTAQGLVPNFLNIVIRKRCNGTTFYTDSAKMHYAMDANFNMQHERFSFKNTFYFREETGIYLVCPVRSVRDFLRHLLKPFSLGIWLILGGLFALCRVAEILFPTIYRYDLIAITFFGGGGVEYRQPFAFRIVTLTLAVLMFFLSEAYNTKIISLMSFEKFTEQPQTLDAIQQSDLRIMFSRGAVDIFSSLKNNFLSPSATMRAQKRYGHGVYEHYCAMMYKGNAWIAVAPQMMDLMGSLYMVPEPLMINKLLIQLMQHSPFFNLFERMFGLVNECGLWAYMLKKANVLLFPNTFITWETMLQEVIFFFDDLSCVWILIMVGWLFSTVCFVGEIALEAWRERRRRRVVQKFQIVRKYRLARAWFNVK</sequence>
<reference evidence="8 9" key="1">
    <citation type="journal article" date="2002" name="Science">
        <title>The genome sequence of the malaria mosquito Anopheles gambiae.</title>
        <authorList>
            <person name="Holt R.A."/>
            <person name="Subramanian G.M."/>
            <person name="Halpern A."/>
            <person name="Sutton G.G."/>
            <person name="Charlab R."/>
            <person name="Nusskern D.R."/>
            <person name="Wincker P."/>
            <person name="Clark A.G."/>
            <person name="Ribeiro J.M."/>
            <person name="Wides R."/>
            <person name="Salzberg S.L."/>
            <person name="Loftus B."/>
            <person name="Yandell M."/>
            <person name="Majoros W.H."/>
            <person name="Rusch D.B."/>
            <person name="Lai Z."/>
            <person name="Kraft C.L."/>
            <person name="Abril J.F."/>
            <person name="Anthouard V."/>
            <person name="Arensburger P."/>
            <person name="Atkinson P.W."/>
            <person name="Baden H."/>
            <person name="de Berardinis V."/>
            <person name="Baldwin D."/>
            <person name="Benes V."/>
            <person name="Biedler J."/>
            <person name="Blass C."/>
            <person name="Bolanos R."/>
            <person name="Boscus D."/>
            <person name="Barnstead M."/>
            <person name="Cai S."/>
            <person name="Center A."/>
            <person name="Chaturverdi K."/>
            <person name="Christophides G.K."/>
            <person name="Chrystal M.A."/>
            <person name="Clamp M."/>
            <person name="Cravchik A."/>
            <person name="Curwen V."/>
            <person name="Dana A."/>
            <person name="Delcher A."/>
            <person name="Dew I."/>
            <person name="Evans C.A."/>
            <person name="Flanigan M."/>
            <person name="Grundschober-Freimoser A."/>
            <person name="Friedli L."/>
            <person name="Gu Z."/>
            <person name="Guan P."/>
            <person name="Guigo R."/>
            <person name="Hillenmeyer M.E."/>
            <person name="Hladun S.L."/>
            <person name="Hogan J.R."/>
            <person name="Hong Y.S."/>
            <person name="Hoover J."/>
            <person name="Jaillon O."/>
            <person name="Ke Z."/>
            <person name="Kodira C."/>
            <person name="Kokoza E."/>
            <person name="Koutsos A."/>
            <person name="Letunic I."/>
            <person name="Levitsky A."/>
            <person name="Liang Y."/>
            <person name="Lin J.J."/>
            <person name="Lobo N.F."/>
            <person name="Lopez J.R."/>
            <person name="Malek J.A."/>
            <person name="McIntosh T.C."/>
            <person name="Meister S."/>
            <person name="Miller J."/>
            <person name="Mobarry C."/>
            <person name="Mongin E."/>
            <person name="Murphy S.D."/>
            <person name="O'Brochta D.A."/>
            <person name="Pfannkoch C."/>
            <person name="Qi R."/>
            <person name="Regier M.A."/>
            <person name="Remington K."/>
            <person name="Shao H."/>
            <person name="Sharakhova M.V."/>
            <person name="Sitter C.D."/>
            <person name="Shetty J."/>
            <person name="Smith T.J."/>
            <person name="Strong R."/>
            <person name="Sun J."/>
            <person name="Thomasova D."/>
            <person name="Ton L.Q."/>
            <person name="Topalis P."/>
            <person name="Tu Z."/>
            <person name="Unger M.F."/>
            <person name="Walenz B."/>
            <person name="Wang A."/>
            <person name="Wang J."/>
            <person name="Wang M."/>
            <person name="Wang X."/>
            <person name="Woodford K.J."/>
            <person name="Wortman J.R."/>
            <person name="Wu M."/>
            <person name="Yao A."/>
            <person name="Zdobnov E.M."/>
            <person name="Zhang H."/>
            <person name="Zhao Q."/>
            <person name="Zhao S."/>
            <person name="Zhu S.C."/>
            <person name="Zhimulev I."/>
            <person name="Coluzzi M."/>
            <person name="della Torre A."/>
            <person name="Roth C.W."/>
            <person name="Louis C."/>
            <person name="Kalush F."/>
            <person name="Mural R.J."/>
            <person name="Myers E.W."/>
            <person name="Adams M.D."/>
            <person name="Smith H.O."/>
            <person name="Broder S."/>
            <person name="Gardner M.J."/>
            <person name="Fraser C.M."/>
            <person name="Birney E."/>
            <person name="Bork P."/>
            <person name="Brey P.T."/>
            <person name="Venter J.C."/>
            <person name="Weissenbach J."/>
            <person name="Kafatos F.C."/>
            <person name="Collins F.H."/>
            <person name="Hoffman S.L."/>
        </authorList>
    </citation>
    <scope>NUCLEOTIDE SEQUENCE [LARGE SCALE GENOMIC DNA]</scope>
    <source>
        <strain evidence="8 9">PEST</strain>
    </source>
</reference>
<evidence type="ECO:0000256" key="3">
    <source>
        <dbReference type="ARBA" id="ARBA00022692"/>
    </source>
</evidence>
<proteinExistence type="predicted"/>
<dbReference type="InterPro" id="IPR052192">
    <property type="entry name" value="Insect_Ionotropic_Sensory_Rcpt"/>
</dbReference>
<reference evidence="8" key="3">
    <citation type="submission" date="2020-05" db="UniProtKB">
        <authorList>
            <consortium name="EnsemblMetazoa"/>
        </authorList>
    </citation>
    <scope>IDENTIFICATION</scope>
    <source>
        <strain evidence="8">PEST</strain>
    </source>
</reference>
<name>A0A3F2YYW1_ANOGA</name>
<reference evidence="8 9" key="2">
    <citation type="journal article" date="2004" name="Trends Parasitol.">
        <title>The Anopheles gambiae genome: an update.</title>
        <authorList>
            <person name="Mongin E."/>
            <person name="Louis C."/>
            <person name="Holt R.A."/>
            <person name="Birney E."/>
            <person name="Collins F.H."/>
        </authorList>
    </citation>
    <scope>NUCLEOTIDE SEQUENCE [LARGE SCALE GENOMIC DNA]</scope>
    <source>
        <strain evidence="8 9">PEST</strain>
    </source>
</reference>
<keyword evidence="5" id="KW-0472">Membrane</keyword>
<evidence type="ECO:0000313" key="9">
    <source>
        <dbReference type="Proteomes" id="UP000007062"/>
    </source>
</evidence>
<evidence type="ECO:0000256" key="4">
    <source>
        <dbReference type="ARBA" id="ARBA00022989"/>
    </source>
</evidence>
<evidence type="ECO:0000256" key="7">
    <source>
        <dbReference type="ARBA" id="ARBA00023180"/>
    </source>
</evidence>
<keyword evidence="3" id="KW-0812">Transmembrane</keyword>
<dbReference type="InParanoid" id="A0A3F2YYW1"/>
<comment type="subcellular location">
    <subcellularLocation>
        <location evidence="1">Cell membrane</location>
        <topology evidence="1">Multi-pass membrane protein</topology>
    </subcellularLocation>
</comment>
<dbReference type="Proteomes" id="UP000007062">
    <property type="component" value="Chromosome 2L"/>
</dbReference>